<accession>A0A3S4Q083</accession>
<dbReference type="RefSeq" id="WP_126404487.1">
    <property type="nucleotide sequence ID" value="NZ_LR134266.1"/>
</dbReference>
<gene>
    <name evidence="1" type="ORF">NCTC3166_01312</name>
</gene>
<sequence length="355" mass="41610">MEKRLRLFHFSKDQYGEPYYSPGIIFDDSFEEFSKIVEDLDSRIIKCIDDKYAKNFRFKRPSSQIVTNVSEIFENEENFDRNSEEIAGKFQESIGRRFQNDFYLVVLTTEIDNREILFLVKMETGTAIQVSDENTLRTLDKILPDKKSRLQKATVIYKDNTIQFKDNREEPNSERTNIHSRVLDRTDDNISGYYFKVFLDSDNVIDDEDSAARMAIQAIETIVKPYIKSEVSPEIVKEKLTSFLSQRRDTSFEGLIQEVSDVLDFNIENRETDIEKLSQEAYDLAKRKNNTVVASFVAKLYRPPKVTYVAQGDEQQIKISFLKSLESHRDVYWDDDDDGFYVLKINKEVITLIER</sequence>
<dbReference type="EMBL" id="LR134266">
    <property type="protein sequence ID" value="VED67487.1"/>
    <property type="molecule type" value="Genomic_DNA"/>
</dbReference>
<dbReference type="KEGG" id="svf:NCTC3166_01312"/>
<evidence type="ECO:0000313" key="2">
    <source>
        <dbReference type="Proteomes" id="UP000270025"/>
    </source>
</evidence>
<reference evidence="1 2" key="1">
    <citation type="submission" date="2018-12" db="EMBL/GenBank/DDBJ databases">
        <authorList>
            <consortium name="Pathogen Informatics"/>
        </authorList>
    </citation>
    <scope>NUCLEOTIDE SEQUENCE [LARGE SCALE GENOMIC DNA]</scope>
    <source>
        <strain evidence="1 2">NCTC3166</strain>
    </source>
</reference>
<organism evidence="1 2">
    <name type="scientific">Streptococcus viridans</name>
    <dbReference type="NCBI Taxonomy" id="78535"/>
    <lineage>
        <taxon>Bacteria</taxon>
        <taxon>Bacillati</taxon>
        <taxon>Bacillota</taxon>
        <taxon>Bacilli</taxon>
        <taxon>Lactobacillales</taxon>
        <taxon>Streptococcaceae</taxon>
        <taxon>Streptococcus</taxon>
    </lineage>
</organism>
<evidence type="ECO:0000313" key="1">
    <source>
        <dbReference type="EMBL" id="VED67487.1"/>
    </source>
</evidence>
<keyword evidence="2" id="KW-1185">Reference proteome</keyword>
<name>A0A3S4Q083_9STRE</name>
<dbReference type="AlphaFoldDB" id="A0A3S4Q083"/>
<dbReference type="Proteomes" id="UP000270025">
    <property type="component" value="Chromosome"/>
</dbReference>
<proteinExistence type="predicted"/>
<protein>
    <submittedName>
        <fullName evidence="1">Uncharacterized protein</fullName>
    </submittedName>
</protein>